<dbReference type="InterPro" id="IPR029058">
    <property type="entry name" value="AB_hydrolase_fold"/>
</dbReference>
<dbReference type="OrthoDB" id="9791538at2"/>
<dbReference type="EMBL" id="LRDB01000001">
    <property type="protein sequence ID" value="KYG83905.1"/>
    <property type="molecule type" value="Genomic_DNA"/>
</dbReference>
<sequence>MKTIKLQFKNAEGFLLSAKLEQPVDKKPVTYALFAHCFTCSKNLIAVTNISRALTSKGIAVLRFDFTGLGESEGDFADTNFSGNIQDLIVAAKYLAKNYEAPSILIGHSLGGAAVLMAASHLDFIKSVVTIGAPSDTPHLKKLFKSSLEEIEENGKAVVSLGGRPFTIKKQFIDDLDKTELTSVISELRKPLLIFHSPQDETVDINNAEKIYMAAHHPKSYISLDQADHLLTSKEDSIYVGEIIATWAKRYVDLEVNEEGLETTHQVVVRNEKEDGLLSEIMANKHYLIADEPKDVGGTNLGGTPYDLLVSALGACTAMTIRLYANHKKIELDDVKVHLTFDKRHADDAINGSPAQMEFIDREVELTGNLSEEQSARILQIADKCPVHKTLTKGLTVNTKLKG</sequence>
<evidence type="ECO:0000313" key="3">
    <source>
        <dbReference type="Proteomes" id="UP000075615"/>
    </source>
</evidence>
<feature type="domain" description="Serine aminopeptidase S33" evidence="1">
    <location>
        <begin position="49"/>
        <end position="132"/>
    </location>
</feature>
<dbReference type="InterPro" id="IPR022742">
    <property type="entry name" value="Hydrolase_4"/>
</dbReference>
<dbReference type="PANTHER" id="PTHR39624">
    <property type="entry name" value="PROTEIN INVOLVED IN RIMO-MEDIATED BETA-METHYLTHIOLATION OF RIBOSOMAL PROTEIN S12 YCAO"/>
    <property type="match status" value="1"/>
</dbReference>
<dbReference type="RefSeq" id="WP_068411472.1">
    <property type="nucleotide sequence ID" value="NZ_LRDB01000001.1"/>
</dbReference>
<comment type="caution">
    <text evidence="2">The sequence shown here is derived from an EMBL/GenBank/DDBJ whole genome shotgun (WGS) entry which is preliminary data.</text>
</comment>
<dbReference type="Gene3D" id="3.30.300.20">
    <property type="match status" value="1"/>
</dbReference>
<dbReference type="SUPFAM" id="SSF53474">
    <property type="entry name" value="alpha/beta-Hydrolases"/>
    <property type="match status" value="1"/>
</dbReference>
<organism evidence="2 3">
    <name type="scientific">Roseivirga echinicomitans</name>
    <dbReference type="NCBI Taxonomy" id="296218"/>
    <lineage>
        <taxon>Bacteria</taxon>
        <taxon>Pseudomonadati</taxon>
        <taxon>Bacteroidota</taxon>
        <taxon>Cytophagia</taxon>
        <taxon>Cytophagales</taxon>
        <taxon>Roseivirgaceae</taxon>
        <taxon>Roseivirga</taxon>
    </lineage>
</organism>
<dbReference type="InterPro" id="IPR003718">
    <property type="entry name" value="OsmC/Ohr_fam"/>
</dbReference>
<gene>
    <name evidence="2" type="ORF">AWN68_02150</name>
</gene>
<dbReference type="AlphaFoldDB" id="A0A150XZ68"/>
<keyword evidence="3" id="KW-1185">Reference proteome</keyword>
<dbReference type="Proteomes" id="UP000075615">
    <property type="component" value="Unassembled WGS sequence"/>
</dbReference>
<dbReference type="PANTHER" id="PTHR39624:SF2">
    <property type="entry name" value="OSMC-LIKE PROTEIN"/>
    <property type="match status" value="1"/>
</dbReference>
<accession>A0A150XZ68</accession>
<dbReference type="Pfam" id="PF02566">
    <property type="entry name" value="OsmC"/>
    <property type="match status" value="1"/>
</dbReference>
<dbReference type="SUPFAM" id="SSF82784">
    <property type="entry name" value="OsmC-like"/>
    <property type="match status" value="1"/>
</dbReference>
<evidence type="ECO:0000313" key="2">
    <source>
        <dbReference type="EMBL" id="KYG83905.1"/>
    </source>
</evidence>
<evidence type="ECO:0000259" key="1">
    <source>
        <dbReference type="Pfam" id="PF12146"/>
    </source>
</evidence>
<name>A0A150XZ68_9BACT</name>
<reference evidence="2 3" key="1">
    <citation type="submission" date="2016-01" db="EMBL/GenBank/DDBJ databases">
        <title>Genome sequencing of Roseivirga echinicomitans KMM 6058.</title>
        <authorList>
            <person name="Selvaratnam C."/>
            <person name="Thevarajoo S."/>
            <person name="Goh K.M."/>
            <person name="Ee R."/>
            <person name="Chan K.-G."/>
            <person name="Chong C.S."/>
        </authorList>
    </citation>
    <scope>NUCLEOTIDE SEQUENCE [LARGE SCALE GENOMIC DNA]</scope>
    <source>
        <strain evidence="2 3">KMM 6058</strain>
    </source>
</reference>
<dbReference type="Pfam" id="PF12146">
    <property type="entry name" value="Hydrolase_4"/>
    <property type="match status" value="1"/>
</dbReference>
<dbReference type="STRING" id="296218.AWN68_02150"/>
<dbReference type="InterPro" id="IPR015946">
    <property type="entry name" value="KH_dom-like_a/b"/>
</dbReference>
<protein>
    <submittedName>
        <fullName evidence="2">Osmotically inducible protein C</fullName>
    </submittedName>
</protein>
<dbReference type="Gene3D" id="3.40.50.1820">
    <property type="entry name" value="alpha/beta hydrolase"/>
    <property type="match status" value="1"/>
</dbReference>
<dbReference type="InterPro" id="IPR036102">
    <property type="entry name" value="OsmC/Ohrsf"/>
</dbReference>
<proteinExistence type="predicted"/>